<gene>
    <name evidence="1" type="ORF">SDC9_176070</name>
</gene>
<evidence type="ECO:0008006" key="2">
    <source>
        <dbReference type="Google" id="ProtNLM"/>
    </source>
</evidence>
<protein>
    <recommendedName>
        <fullName evidence="2">DUF3887 domain-containing protein</fullName>
    </recommendedName>
</protein>
<sequence>MQNLRSQVAGNFGTLKEKKLVTLEKFDQGDRVTYLAGFSKTQVVKIVFAFDVKGEKPLINDFTFAPVELKKAE</sequence>
<dbReference type="EMBL" id="VSSQ01078986">
    <property type="protein sequence ID" value="MPN28627.1"/>
    <property type="molecule type" value="Genomic_DNA"/>
</dbReference>
<comment type="caution">
    <text evidence="1">The sequence shown here is derived from an EMBL/GenBank/DDBJ whole genome shotgun (WGS) entry which is preliminary data.</text>
</comment>
<organism evidence="1">
    <name type="scientific">bioreactor metagenome</name>
    <dbReference type="NCBI Taxonomy" id="1076179"/>
    <lineage>
        <taxon>unclassified sequences</taxon>
        <taxon>metagenomes</taxon>
        <taxon>ecological metagenomes</taxon>
    </lineage>
</organism>
<dbReference type="AlphaFoldDB" id="A0A645GP38"/>
<proteinExistence type="predicted"/>
<evidence type="ECO:0000313" key="1">
    <source>
        <dbReference type="EMBL" id="MPN28627.1"/>
    </source>
</evidence>
<accession>A0A645GP38</accession>
<reference evidence="1" key="1">
    <citation type="submission" date="2019-08" db="EMBL/GenBank/DDBJ databases">
        <authorList>
            <person name="Kucharzyk K."/>
            <person name="Murdoch R.W."/>
            <person name="Higgins S."/>
            <person name="Loffler F."/>
        </authorList>
    </citation>
    <scope>NUCLEOTIDE SEQUENCE</scope>
</reference>
<name>A0A645GP38_9ZZZZ</name>